<evidence type="ECO:0000256" key="8">
    <source>
        <dbReference type="SAM" id="Phobius"/>
    </source>
</evidence>
<evidence type="ECO:0000256" key="7">
    <source>
        <dbReference type="RuleBase" id="RU003346"/>
    </source>
</evidence>
<keyword evidence="11" id="KW-1185">Reference proteome</keyword>
<dbReference type="FunFam" id="1.20.1250.20:FF:000134">
    <property type="entry name" value="MFS sugar transporter protein"/>
    <property type="match status" value="1"/>
</dbReference>
<organism evidence="10 11">
    <name type="scientific">Larsenimonas rhizosphaerae</name>
    <dbReference type="NCBI Taxonomy" id="2944682"/>
    <lineage>
        <taxon>Bacteria</taxon>
        <taxon>Pseudomonadati</taxon>
        <taxon>Pseudomonadota</taxon>
        <taxon>Gammaproteobacteria</taxon>
        <taxon>Oceanospirillales</taxon>
        <taxon>Halomonadaceae</taxon>
        <taxon>Larsenimonas</taxon>
    </lineage>
</organism>
<evidence type="ECO:0000259" key="9">
    <source>
        <dbReference type="PROSITE" id="PS50850"/>
    </source>
</evidence>
<reference evidence="10" key="1">
    <citation type="submission" date="2022-11" db="EMBL/GenBank/DDBJ databases">
        <title>Larsenimonas rhizosphaerae sp. nov., isolated from a tidal mudflat.</title>
        <authorList>
            <person name="Lee S.D."/>
            <person name="Kim I.S."/>
        </authorList>
    </citation>
    <scope>NUCLEOTIDE SEQUENCE</scope>
    <source>
        <strain evidence="10">GH2-1</strain>
    </source>
</reference>
<evidence type="ECO:0000256" key="1">
    <source>
        <dbReference type="ARBA" id="ARBA00004141"/>
    </source>
</evidence>
<evidence type="ECO:0000256" key="4">
    <source>
        <dbReference type="ARBA" id="ARBA00022692"/>
    </source>
</evidence>
<dbReference type="EMBL" id="JAPIVE010000003">
    <property type="protein sequence ID" value="MCX2524931.1"/>
    <property type="molecule type" value="Genomic_DNA"/>
</dbReference>
<dbReference type="Proteomes" id="UP001165678">
    <property type="component" value="Unassembled WGS sequence"/>
</dbReference>
<name>A0AA42CVF8_9GAMM</name>
<comment type="subcellular location">
    <subcellularLocation>
        <location evidence="1">Membrane</location>
        <topology evidence="1">Multi-pass membrane protein</topology>
    </subcellularLocation>
</comment>
<evidence type="ECO:0000256" key="6">
    <source>
        <dbReference type="ARBA" id="ARBA00023136"/>
    </source>
</evidence>
<dbReference type="Pfam" id="PF00083">
    <property type="entry name" value="Sugar_tr"/>
    <property type="match status" value="1"/>
</dbReference>
<evidence type="ECO:0000256" key="2">
    <source>
        <dbReference type="ARBA" id="ARBA00010992"/>
    </source>
</evidence>
<feature type="transmembrane region" description="Helical" evidence="8">
    <location>
        <begin position="407"/>
        <end position="425"/>
    </location>
</feature>
<keyword evidence="5 8" id="KW-1133">Transmembrane helix</keyword>
<evidence type="ECO:0000313" key="10">
    <source>
        <dbReference type="EMBL" id="MCX2524931.1"/>
    </source>
</evidence>
<accession>A0AA42CVF8</accession>
<feature type="transmembrane region" description="Helical" evidence="8">
    <location>
        <begin position="307"/>
        <end position="329"/>
    </location>
</feature>
<feature type="transmembrane region" description="Helical" evidence="8">
    <location>
        <begin position="241"/>
        <end position="267"/>
    </location>
</feature>
<feature type="transmembrane region" description="Helical" evidence="8">
    <location>
        <begin position="381"/>
        <end position="401"/>
    </location>
</feature>
<feature type="transmembrane region" description="Helical" evidence="8">
    <location>
        <begin position="41"/>
        <end position="59"/>
    </location>
</feature>
<dbReference type="GO" id="GO:0022857">
    <property type="term" value="F:transmembrane transporter activity"/>
    <property type="evidence" value="ECO:0007669"/>
    <property type="project" value="InterPro"/>
</dbReference>
<comment type="similarity">
    <text evidence="2 7">Belongs to the major facilitator superfamily. Sugar transporter (TC 2.A.1.1) family.</text>
</comment>
<dbReference type="InterPro" id="IPR003663">
    <property type="entry name" value="Sugar/inositol_transpt"/>
</dbReference>
<feature type="transmembrane region" description="Helical" evidence="8">
    <location>
        <begin position="157"/>
        <end position="178"/>
    </location>
</feature>
<evidence type="ECO:0000313" key="11">
    <source>
        <dbReference type="Proteomes" id="UP001165678"/>
    </source>
</evidence>
<feature type="transmembrane region" description="Helical" evidence="8">
    <location>
        <begin position="100"/>
        <end position="118"/>
    </location>
</feature>
<dbReference type="PROSITE" id="PS00216">
    <property type="entry name" value="SUGAR_TRANSPORT_1"/>
    <property type="match status" value="1"/>
</dbReference>
<feature type="domain" description="Major facilitator superfamily (MFS) profile" evidence="9">
    <location>
        <begin position="5"/>
        <end position="429"/>
    </location>
</feature>
<dbReference type="InterPro" id="IPR050814">
    <property type="entry name" value="Myo-inositol_Transporter"/>
</dbReference>
<dbReference type="PRINTS" id="PR00171">
    <property type="entry name" value="SUGRTRNSPORT"/>
</dbReference>
<sequence length="451" mass="49032">MVWFSCALAALAGLLFGMDIGVISGALPFIKQEFHLSTAMEGWIVSSMMVGAAVGAFFAGGISQRFGRRKALLYSSLLFFIGALVAVVATSTAILVVARILLGLAVGVASFTAPLYLSEIAPERIRGTTISFYQLMVTVGILAAFVSNLAFSYIESWRWMFGVLMIPAGMLFAGVLMVPNSPRWLATRDRFDDARNVLNRLRSSREEIDYEMREIRESIEQKEQSRGWGMFKENANFRRSVLLGVSLQIVQQFTGMNAIMYFAPQIFQASGFEGTAAQLWSTVATGLVNVLATFIAIGFVDRLGRKPILYAGFTIMAVSMAVLATILHIGPDTSALQYTAMGAVLVFVAGFAMSAGPLIWTLCAEIQPLRGRDFGISASTVSNWVGNWIVGQFFPLMLVGIGGTMTFGILAALNLLFIVFTFMLIPETKGISLEKIEKNLMGGKALRDIGT</sequence>
<feature type="transmembrane region" description="Helical" evidence="8">
    <location>
        <begin position="279"/>
        <end position="300"/>
    </location>
</feature>
<evidence type="ECO:0000256" key="3">
    <source>
        <dbReference type="ARBA" id="ARBA00022448"/>
    </source>
</evidence>
<feature type="transmembrane region" description="Helical" evidence="8">
    <location>
        <begin position="130"/>
        <end position="151"/>
    </location>
</feature>
<dbReference type="PROSITE" id="PS50850">
    <property type="entry name" value="MFS"/>
    <property type="match status" value="1"/>
</dbReference>
<dbReference type="PROSITE" id="PS00217">
    <property type="entry name" value="SUGAR_TRANSPORT_2"/>
    <property type="match status" value="1"/>
</dbReference>
<dbReference type="SUPFAM" id="SSF103473">
    <property type="entry name" value="MFS general substrate transporter"/>
    <property type="match status" value="1"/>
</dbReference>
<dbReference type="InterPro" id="IPR005829">
    <property type="entry name" value="Sugar_transporter_CS"/>
</dbReference>
<evidence type="ECO:0000256" key="5">
    <source>
        <dbReference type="ARBA" id="ARBA00022989"/>
    </source>
</evidence>
<protein>
    <submittedName>
        <fullName evidence="10">Sugar porter family MFS transporter</fullName>
    </submittedName>
</protein>
<dbReference type="InterPro" id="IPR036259">
    <property type="entry name" value="MFS_trans_sf"/>
</dbReference>
<keyword evidence="6 8" id="KW-0472">Membrane</keyword>
<dbReference type="InterPro" id="IPR005828">
    <property type="entry name" value="MFS_sugar_transport-like"/>
</dbReference>
<proteinExistence type="inferred from homology"/>
<dbReference type="GO" id="GO:0016020">
    <property type="term" value="C:membrane"/>
    <property type="evidence" value="ECO:0007669"/>
    <property type="project" value="UniProtKB-SubCell"/>
</dbReference>
<dbReference type="PANTHER" id="PTHR48020">
    <property type="entry name" value="PROTON MYO-INOSITOL COTRANSPORTER"/>
    <property type="match status" value="1"/>
</dbReference>
<keyword evidence="3 7" id="KW-0813">Transport</keyword>
<dbReference type="Gene3D" id="1.20.1250.20">
    <property type="entry name" value="MFS general substrate transporter like domains"/>
    <property type="match status" value="1"/>
</dbReference>
<dbReference type="PANTHER" id="PTHR48020:SF12">
    <property type="entry name" value="PROTON MYO-INOSITOL COTRANSPORTER"/>
    <property type="match status" value="1"/>
</dbReference>
<feature type="transmembrane region" description="Helical" evidence="8">
    <location>
        <begin position="335"/>
        <end position="360"/>
    </location>
</feature>
<dbReference type="NCBIfam" id="TIGR00879">
    <property type="entry name" value="SP"/>
    <property type="match status" value="1"/>
</dbReference>
<gene>
    <name evidence="10" type="ORF">OQ287_11825</name>
</gene>
<dbReference type="InterPro" id="IPR020846">
    <property type="entry name" value="MFS_dom"/>
</dbReference>
<keyword evidence="4 8" id="KW-0812">Transmembrane</keyword>
<feature type="transmembrane region" description="Helical" evidence="8">
    <location>
        <begin position="71"/>
        <end position="94"/>
    </location>
</feature>
<dbReference type="AlphaFoldDB" id="A0AA42CVF8"/>
<comment type="caution">
    <text evidence="10">The sequence shown here is derived from an EMBL/GenBank/DDBJ whole genome shotgun (WGS) entry which is preliminary data.</text>
</comment>